<evidence type="ECO:0000256" key="1">
    <source>
        <dbReference type="ARBA" id="ARBA00005043"/>
    </source>
</evidence>
<comment type="pathway">
    <text evidence="1">tRNA modification; 5-methoxycarbonylmethyl-2-thiouridine-tRNA biosynthesis.</text>
</comment>
<gene>
    <name evidence="4" type="ORF">OTU49_002549</name>
</gene>
<evidence type="ECO:0000256" key="3">
    <source>
        <dbReference type="ARBA" id="ARBA00020263"/>
    </source>
</evidence>
<evidence type="ECO:0000313" key="5">
    <source>
        <dbReference type="Proteomes" id="UP001445076"/>
    </source>
</evidence>
<dbReference type="Pfam" id="PF09807">
    <property type="entry name" value="ELP6"/>
    <property type="match status" value="1"/>
</dbReference>
<name>A0AAW0XPG7_CHEQU</name>
<keyword evidence="5" id="KW-1185">Reference proteome</keyword>
<dbReference type="GO" id="GO:0033588">
    <property type="term" value="C:elongator holoenzyme complex"/>
    <property type="evidence" value="ECO:0007669"/>
    <property type="project" value="InterPro"/>
</dbReference>
<dbReference type="GO" id="GO:0002098">
    <property type="term" value="P:tRNA wobble uridine modification"/>
    <property type="evidence" value="ECO:0007669"/>
    <property type="project" value="InterPro"/>
</dbReference>
<organism evidence="4 5">
    <name type="scientific">Cherax quadricarinatus</name>
    <name type="common">Australian red claw crayfish</name>
    <dbReference type="NCBI Taxonomy" id="27406"/>
    <lineage>
        <taxon>Eukaryota</taxon>
        <taxon>Metazoa</taxon>
        <taxon>Ecdysozoa</taxon>
        <taxon>Arthropoda</taxon>
        <taxon>Crustacea</taxon>
        <taxon>Multicrustacea</taxon>
        <taxon>Malacostraca</taxon>
        <taxon>Eumalacostraca</taxon>
        <taxon>Eucarida</taxon>
        <taxon>Decapoda</taxon>
        <taxon>Pleocyemata</taxon>
        <taxon>Astacidea</taxon>
        <taxon>Parastacoidea</taxon>
        <taxon>Parastacidae</taxon>
        <taxon>Cherax</taxon>
    </lineage>
</organism>
<evidence type="ECO:0000313" key="4">
    <source>
        <dbReference type="EMBL" id="KAK8741188.1"/>
    </source>
</evidence>
<reference evidence="4 5" key="1">
    <citation type="journal article" date="2024" name="BMC Genomics">
        <title>Genome assembly of redclaw crayfish (Cherax quadricarinatus) provides insights into its immune adaptation and hypoxia tolerance.</title>
        <authorList>
            <person name="Liu Z."/>
            <person name="Zheng J."/>
            <person name="Li H."/>
            <person name="Fang K."/>
            <person name="Wang S."/>
            <person name="He J."/>
            <person name="Zhou D."/>
            <person name="Weng S."/>
            <person name="Chi M."/>
            <person name="Gu Z."/>
            <person name="He J."/>
            <person name="Li F."/>
            <person name="Wang M."/>
        </authorList>
    </citation>
    <scope>NUCLEOTIDE SEQUENCE [LARGE SCALE GENOMIC DNA]</scope>
    <source>
        <strain evidence="4">ZL_2023a</strain>
    </source>
</reference>
<dbReference type="Gene3D" id="3.40.50.300">
    <property type="entry name" value="P-loop containing nucleotide triphosphate hydrolases"/>
    <property type="match status" value="1"/>
</dbReference>
<dbReference type="AlphaFoldDB" id="A0AAW0XPG7"/>
<dbReference type="CDD" id="cd19495">
    <property type="entry name" value="Elp6"/>
    <property type="match status" value="1"/>
</dbReference>
<dbReference type="PANTHER" id="PTHR16184:SF6">
    <property type="entry name" value="ELONGATOR COMPLEX PROTEIN 6"/>
    <property type="match status" value="1"/>
</dbReference>
<comment type="caution">
    <text evidence="4">The sequence shown here is derived from an EMBL/GenBank/DDBJ whole genome shotgun (WGS) entry which is preliminary data.</text>
</comment>
<dbReference type="EMBL" id="JARKIK010000031">
    <property type="protein sequence ID" value="KAK8741188.1"/>
    <property type="molecule type" value="Genomic_DNA"/>
</dbReference>
<evidence type="ECO:0000256" key="2">
    <source>
        <dbReference type="ARBA" id="ARBA00008837"/>
    </source>
</evidence>
<sequence length="267" mass="29773">MFESAKSAMEGIGVMFEDGGLILISETVSASADGLITHFLSYGMANRHPVCLVTLQHTWGHYCNIGNKLGLNFRQQTEQGNFKVVEGLKLLTEVLDESNQDIFNHPFGFILNASKNPLKNLYKLIKKTIEPWKETGKFFLLIVENITSLLNLGVQPRDINIFSQYCKNLIGDSPLKKSSLLVIVTTNDDDDNDESLVTKGIARSALLHVSLKGLSTGLSREVHGDFKITKFNQHAPYQCLPVTHHFQFKMEDKNMKLFAPGTSACVL</sequence>
<protein>
    <recommendedName>
        <fullName evidence="3">Elongator complex protein 6</fullName>
    </recommendedName>
</protein>
<dbReference type="InterPro" id="IPR027417">
    <property type="entry name" value="P-loop_NTPase"/>
</dbReference>
<comment type="similarity">
    <text evidence="2">Belongs to the ELP6 family.</text>
</comment>
<dbReference type="InterPro" id="IPR018627">
    <property type="entry name" value="ELP6"/>
</dbReference>
<dbReference type="PANTHER" id="PTHR16184">
    <property type="entry name" value="ELONGATOR COMPLEX PROTEIN 6"/>
    <property type="match status" value="1"/>
</dbReference>
<accession>A0AAW0XPG7</accession>
<proteinExistence type="inferred from homology"/>
<dbReference type="Proteomes" id="UP001445076">
    <property type="component" value="Unassembled WGS sequence"/>
</dbReference>